<name>A0A5K3FT22_MESCO</name>
<evidence type="ECO:0000313" key="1">
    <source>
        <dbReference type="WBParaSite" id="MCU_011027-RA"/>
    </source>
</evidence>
<dbReference type="AlphaFoldDB" id="A0A5K3FT22"/>
<accession>A0A5K3FT22</accession>
<organism evidence="1">
    <name type="scientific">Mesocestoides corti</name>
    <name type="common">Flatworm</name>
    <dbReference type="NCBI Taxonomy" id="53468"/>
    <lineage>
        <taxon>Eukaryota</taxon>
        <taxon>Metazoa</taxon>
        <taxon>Spiralia</taxon>
        <taxon>Lophotrochozoa</taxon>
        <taxon>Platyhelminthes</taxon>
        <taxon>Cestoda</taxon>
        <taxon>Eucestoda</taxon>
        <taxon>Cyclophyllidea</taxon>
        <taxon>Mesocestoididae</taxon>
        <taxon>Mesocestoides</taxon>
    </lineage>
</organism>
<protein>
    <submittedName>
        <fullName evidence="1">Zn(2)-C6 fungal-type domain-containing protein</fullName>
    </submittedName>
</protein>
<dbReference type="WBParaSite" id="MCU_011027-RA">
    <property type="protein sequence ID" value="MCU_011027-RA"/>
    <property type="gene ID" value="MCU_011027"/>
</dbReference>
<proteinExistence type="predicted"/>
<sequence>MSASRRTLVSDARPYEVGPSCSNCRDGYACWRNQCYNAFLPVDQTKLRLPLLTSDNAMDECATSCL</sequence>
<reference evidence="1" key="1">
    <citation type="submission" date="2019-11" db="UniProtKB">
        <authorList>
            <consortium name="WormBaseParasite"/>
        </authorList>
    </citation>
    <scope>IDENTIFICATION</scope>
</reference>